<keyword evidence="6" id="KW-1185">Reference proteome</keyword>
<protein>
    <submittedName>
        <fullName evidence="5">Squalene--hopene cyclase</fullName>
    </submittedName>
</protein>
<dbReference type="GO" id="GO:0005811">
    <property type="term" value="C:lipid droplet"/>
    <property type="evidence" value="ECO:0007669"/>
    <property type="project" value="InterPro"/>
</dbReference>
<evidence type="ECO:0000313" key="6">
    <source>
        <dbReference type="Proteomes" id="UP000285794"/>
    </source>
</evidence>
<reference evidence="5 6" key="1">
    <citation type="submission" date="2018-07" db="EMBL/GenBank/DDBJ databases">
        <title>Draft genome sequence of Ancylomarina sp. M1P.</title>
        <authorList>
            <person name="Yadav S."/>
            <person name="Villanueva L."/>
            <person name="Damste J.S.S."/>
        </authorList>
    </citation>
    <scope>NUCLEOTIDE SEQUENCE [LARGE SCALE GENOMIC DNA]</scope>
    <source>
        <strain evidence="5 6">M1P</strain>
    </source>
</reference>
<dbReference type="UniPathway" id="UPA00337"/>
<dbReference type="Pfam" id="PF13243">
    <property type="entry name" value="SQHop_cyclase_C"/>
    <property type="match status" value="2"/>
</dbReference>
<dbReference type="InterPro" id="IPR032696">
    <property type="entry name" value="SQ_cyclase_C"/>
</dbReference>
<accession>A0A425Y0X3</accession>
<feature type="domain" description="Squalene cyclase C-terminal" evidence="4">
    <location>
        <begin position="21"/>
        <end position="95"/>
    </location>
</feature>
<dbReference type="GO" id="GO:0016104">
    <property type="term" value="P:triterpenoid biosynthetic process"/>
    <property type="evidence" value="ECO:0007669"/>
    <property type="project" value="InterPro"/>
</dbReference>
<dbReference type="PANTHER" id="PTHR11764:SF20">
    <property type="entry name" value="LANOSTEROL SYNTHASE"/>
    <property type="match status" value="1"/>
</dbReference>
<comment type="caution">
    <text evidence="5">The sequence shown here is derived from an EMBL/GenBank/DDBJ whole genome shotgun (WGS) entry which is preliminary data.</text>
</comment>
<dbReference type="GO" id="GO:0016866">
    <property type="term" value="F:intramolecular transferase activity"/>
    <property type="evidence" value="ECO:0007669"/>
    <property type="project" value="InterPro"/>
</dbReference>
<evidence type="ECO:0000259" key="4">
    <source>
        <dbReference type="Pfam" id="PF13243"/>
    </source>
</evidence>
<gene>
    <name evidence="5" type="ORF">DWB61_09410</name>
</gene>
<dbReference type="Proteomes" id="UP000285794">
    <property type="component" value="Unassembled WGS sequence"/>
</dbReference>
<evidence type="ECO:0000313" key="5">
    <source>
        <dbReference type="EMBL" id="RRG21489.1"/>
    </source>
</evidence>
<proteinExistence type="inferred from homology"/>
<dbReference type="SUPFAM" id="SSF48239">
    <property type="entry name" value="Terpenoid cyclases/Protein prenyltransferases"/>
    <property type="match status" value="2"/>
</dbReference>
<feature type="domain" description="Squalene cyclase C-terminal" evidence="4">
    <location>
        <begin position="333"/>
        <end position="542"/>
    </location>
</feature>
<evidence type="ECO:0000256" key="3">
    <source>
        <dbReference type="ARBA" id="ARBA00022737"/>
    </source>
</evidence>
<sequence length="594" mass="66504">MESYYNSTEFMDEKRKQLFQSLEQKILSLRNEKGMWTGRLSSSALSTALAVFALCQFDKEKYRSEIDQGLSWLIANRNPDGGWGDTIRSQSNLSTTLLTWATFSIVNGEKGFQEPIQDAEIWLKRRVGSLDPEAISEAILDHYKSDQTFSVPILAMCAISGRLGEKGWKLVPQLPYHLAIFPNRLFRWLNLSVVSYAIPALIAIGLVKSQNSNKGVFRRIVRAACRKRVLNVLKAKQPDNGGFLEATPLTAFVLMSLVKANYHELEVCDKASQFLAQSIREDGSWPIDTNLSTWVSSLSLNALSSESLAKLDNKAEIKINLIEQQYKVVHPFTKIKPGGWAWTNLQGGVPDTDDTSGALIALHHLNKDEDISLDVVKNGIHWLMGMQNSDGGFPTFCKGWGKLPFDSSCPDITAHAIKSFVVWKERFDKKFQKKIDKRIKKAIAYLGKAQYRDGSFAPLWFGNELAEHHQNPVYGTSIVLYSLSDLKKAGYSGLNSMMEKAIRFLAMVQHHHGGWGADKDLPPSIEETSLALRAMAACGKTSLANRAADCLMKIIPENLDDIKATPIGLYFASLWYYEDMYPLVFACAALKELE</sequence>
<comment type="similarity">
    <text evidence="2">Belongs to the terpene cyclase/mutase family.</text>
</comment>
<name>A0A425Y0X3_9BACT</name>
<dbReference type="PANTHER" id="PTHR11764">
    <property type="entry name" value="TERPENE CYCLASE/MUTASE FAMILY MEMBER"/>
    <property type="match status" value="1"/>
</dbReference>
<keyword evidence="3" id="KW-0677">Repeat</keyword>
<dbReference type="InterPro" id="IPR008930">
    <property type="entry name" value="Terpenoid_cyclase/PrenylTrfase"/>
</dbReference>
<dbReference type="EMBL" id="QQWG01000008">
    <property type="protein sequence ID" value="RRG21489.1"/>
    <property type="molecule type" value="Genomic_DNA"/>
</dbReference>
<dbReference type="Gene3D" id="1.50.10.20">
    <property type="match status" value="3"/>
</dbReference>
<dbReference type="InterPro" id="IPR018333">
    <property type="entry name" value="Squalene_cyclase"/>
</dbReference>
<comment type="pathway">
    <text evidence="1">Secondary metabolite biosynthesis; hopanoid biosynthesis.</text>
</comment>
<evidence type="ECO:0000256" key="1">
    <source>
        <dbReference type="ARBA" id="ARBA00004999"/>
    </source>
</evidence>
<dbReference type="AlphaFoldDB" id="A0A425Y0X3"/>
<evidence type="ECO:0000256" key="2">
    <source>
        <dbReference type="ARBA" id="ARBA00009755"/>
    </source>
</evidence>
<organism evidence="5 6">
    <name type="scientific">Ancylomarina euxinus</name>
    <dbReference type="NCBI Taxonomy" id="2283627"/>
    <lineage>
        <taxon>Bacteria</taxon>
        <taxon>Pseudomonadati</taxon>
        <taxon>Bacteroidota</taxon>
        <taxon>Bacteroidia</taxon>
        <taxon>Marinilabiliales</taxon>
        <taxon>Marinifilaceae</taxon>
        <taxon>Ancylomarina</taxon>
    </lineage>
</organism>